<dbReference type="Proteomes" id="UP001163726">
    <property type="component" value="Chromosome"/>
</dbReference>
<dbReference type="InterPro" id="IPR007780">
    <property type="entry name" value="NAD_Glu_DH_bac"/>
</dbReference>
<feature type="domain" description="NAD-glutamate dehydrogenase N-terminal ACT1" evidence="4">
    <location>
        <begin position="34"/>
        <end position="184"/>
    </location>
</feature>
<dbReference type="RefSeq" id="WP_268073242.1">
    <property type="nucleotide sequence ID" value="NZ_CP109965.1"/>
</dbReference>
<feature type="domain" description="NAD-glutamate dehydrogenase ACT3" evidence="6">
    <location>
        <begin position="559"/>
        <end position="632"/>
    </location>
</feature>
<dbReference type="SUPFAM" id="SSF53223">
    <property type="entry name" value="Aminoacid dehydrogenase-like, N-terminal domain"/>
    <property type="match status" value="1"/>
</dbReference>
<reference evidence="7" key="1">
    <citation type="submission" date="2022-10" db="EMBL/GenBank/DDBJ databases">
        <title>Catenovulum adriacola sp. nov. isolated in the Harbour of Susak.</title>
        <authorList>
            <person name="Schoch T."/>
            <person name="Reich S.J."/>
            <person name="Stoeferle S."/>
            <person name="Flaiz M."/>
            <person name="Kazda M."/>
            <person name="Riedel C.U."/>
            <person name="Duerre P."/>
        </authorList>
    </citation>
    <scope>NUCLEOTIDE SEQUENCE</scope>
    <source>
        <strain evidence="7">TS8</strain>
    </source>
</reference>
<feature type="domain" description="NAD-glutamate dehydrogenase catalytic" evidence="2">
    <location>
        <begin position="736"/>
        <end position="1229"/>
    </location>
</feature>
<proteinExistence type="predicted"/>
<dbReference type="SUPFAM" id="SSF51735">
    <property type="entry name" value="NAD(P)-binding Rossmann-fold domains"/>
    <property type="match status" value="1"/>
</dbReference>
<sequence>MEKTQQSQSVLLDKVDKLIGNKFAADQAKLIRQFAELIYRDIASEDLVNRNDSDLYGAVISLWQTLVNAHPDKTDKTSEPEPQIRVFNPELSQHGWQSNHTIVEIVTKDQPFLVDSIRMALNRLGLTAHWLLYQSVVVKRDTNKQITQLNPSRKQGDITEYTIFSIEIDRQSDQEVLAKVEQQIAHVISQVDLAVTDWQDMVKQCDKVIKEVKTLPDSVVDKTQKTEALAYLNWLIDNKFTFLGYRKYSLNAVKGGYQLARCSETNLGLMKNEKGVTKRFLSSLPASAKAEALSKNLMILTKTNAQSHVHRSSHLDYIGIKQFNDDGKVIGEHRFIGLYSSDFYNDSAFDIPLIKDKVARVLEQTGFQKNSHSYKAVLNILETYPREEILHARESEIKQIALGVMQMQERGISRLFVRKDIFGRYFSCMAYVPRDRYTTKLRIETQHLLQQYFNSKQAVEFYTYLSESPLARTHYMVRVEDNEFDINEFDLQTNMIELTKTWEDKLERSLLSQYGEEKGKSISRKYEHAFSRSYKENELPNTALVDIEKLEDLKESMPLGMILYRPQEAEKSSNLIRLKLFHRDTPIYLSDVLPMLENFGLRVIDERPYKIATQQGQVNWILDFSMSIQAEHYSDFNVTRELFQRAFYKVWSGQLEDDGFNRLVLQAGISGRDISILRAYAKYMRQIGSSFSQSYIENTFFSYPDIAKQLIELFSLRFSPKGSAFSQESQDKLLDKIHSALESVANLDDDRIIRRYVDMILASLRTNFYQLENKEPKDYISIKLVPGEIPDIPKPIPKFEIFVYSPQIEGVHLRGGKVARGGLRWSDRREDFRTEVLGLVKAQQVKNTVIVPVGAKGGFVCKQIDKSKTRAEFIEQGKLCYRTFIRALLDITDNIERGELVHPKNVVRHDDADPYLVVAADKGTATFSDIANEISEEYNFWLADGFASGGSVGYDHKKMGITARGAWESVKRHFRELGINCQTTDFTCVGVGDMAGDVFGNGMLLSKHICLQAAFNHLHIFIDPTPDPAKSYKERERLFKAGSGWNEYNQKLISAGGGVFERSAKSIKLTPEMKSMLNTDKSSLAPNELIHLILQMQADLFWNGGIGTYIKSSKESHSDVGDRANDVLRVDGRQINFKVVGEGGNLGCTQLGRIEAAKKGVLINTDFIDNVGGVDCSDKEVNIKILLNGLVADGELTMKKRNQLLYQMTDEVAQIVLNDCYRQTHSLSVTELNIAAQLREQIRFLQGLEKEGELDRELEFLPSEDELSERLAAGKGLTRPELSVLLAYGKMVLKEKLNTPDITENPFLSENLVAYFPKVLQQDYAKAMQSHPLRAEIIATQIANQLVNDMGMNFVYRMTEETGASIAEVAICYTLANQIFSMNELWISIANWDNKVASSIQSEALFQLRRTVRRATRWFLRHRIKSLSIKETIKFYQPVFAEMSENLDKYLVEEEHNKLLKSAEKLTKAGVDKAFAKKLSYISTLFSVMDIAQVADETEKPLNLVANVYYKLGAQMDLHWFLEQINKQPVANHWQALARAAFREESDWQQRALASVVLRNCDNNCQSDEILAKWSEDNEDALDRWRHMLADFRASQSHEFAKFSVALRELMLLSHHCDTMQ</sequence>
<dbReference type="PANTHER" id="PTHR43403">
    <property type="entry name" value="NAD-SPECIFIC GLUTAMATE DEHYDROGENASE"/>
    <property type="match status" value="1"/>
</dbReference>
<dbReference type="Pfam" id="PF21076">
    <property type="entry name" value="GDH_ACT2"/>
    <property type="match status" value="1"/>
</dbReference>
<dbReference type="InterPro" id="IPR024727">
    <property type="entry name" value="NAD_Glu_DH_N_ACT1"/>
</dbReference>
<dbReference type="InterPro" id="IPR046346">
    <property type="entry name" value="Aminoacid_DH-like_N_sf"/>
</dbReference>
<keyword evidence="1" id="KW-0560">Oxidoreductase</keyword>
<dbReference type="InterPro" id="IPR049056">
    <property type="entry name" value="NAD_Glu_DH_HM3"/>
</dbReference>
<protein>
    <submittedName>
        <fullName evidence="7">NAD-glutamate dehydrogenase</fullName>
    </submittedName>
</protein>
<dbReference type="InterPro" id="IPR036291">
    <property type="entry name" value="NAD(P)-bd_dom_sf"/>
</dbReference>
<dbReference type="PANTHER" id="PTHR43403:SF1">
    <property type="entry name" value="NAD-SPECIFIC GLUTAMATE DEHYDROGENASE"/>
    <property type="match status" value="1"/>
</dbReference>
<dbReference type="Pfam" id="PF21079">
    <property type="entry name" value="GDH_HM2"/>
    <property type="match status" value="1"/>
</dbReference>
<dbReference type="InterPro" id="IPR049059">
    <property type="entry name" value="NAD_Glu_DH_HM1"/>
</dbReference>
<dbReference type="InterPro" id="IPR049058">
    <property type="entry name" value="NAD_Glu_DH_HM2"/>
</dbReference>
<dbReference type="PIRSF" id="PIRSF036761">
    <property type="entry name" value="GDH_Mll4104"/>
    <property type="match status" value="1"/>
</dbReference>
<dbReference type="Gene3D" id="3.40.50.720">
    <property type="entry name" value="NAD(P)-binding Rossmann-like Domain"/>
    <property type="match status" value="1"/>
</dbReference>
<dbReference type="Pfam" id="PF21077">
    <property type="entry name" value="GDH_ACT3"/>
    <property type="match status" value="1"/>
</dbReference>
<dbReference type="Pfam" id="PF21075">
    <property type="entry name" value="GDH_ACT1"/>
    <property type="match status" value="1"/>
</dbReference>
<dbReference type="Pfam" id="PF21073">
    <property type="entry name" value="GDH_HM1"/>
    <property type="match status" value="1"/>
</dbReference>
<evidence type="ECO:0000256" key="1">
    <source>
        <dbReference type="ARBA" id="ARBA00023002"/>
    </source>
</evidence>
<dbReference type="Pfam" id="PF21074">
    <property type="entry name" value="GDH_C"/>
    <property type="match status" value="1"/>
</dbReference>
<feature type="domain" description="NAD-glutamate dehydrogenase ACT2" evidence="5">
    <location>
        <begin position="414"/>
        <end position="503"/>
    </location>
</feature>
<evidence type="ECO:0000259" key="4">
    <source>
        <dbReference type="Pfam" id="PF21075"/>
    </source>
</evidence>
<dbReference type="EMBL" id="CP109965">
    <property type="protein sequence ID" value="WAJ69083.1"/>
    <property type="molecule type" value="Genomic_DNA"/>
</dbReference>
<dbReference type="InterPro" id="IPR028971">
    <property type="entry name" value="NAD-GDH_cat"/>
</dbReference>
<evidence type="ECO:0000259" key="6">
    <source>
        <dbReference type="Pfam" id="PF21077"/>
    </source>
</evidence>
<dbReference type="Pfam" id="PF21078">
    <property type="entry name" value="GDH_HM3"/>
    <property type="match status" value="1"/>
</dbReference>
<feature type="domain" description="NAD-specific glutamate dehydrogenase C-terminal" evidence="3">
    <location>
        <begin position="1274"/>
        <end position="1611"/>
    </location>
</feature>
<name>A0ABY7AIP3_9ALTE</name>
<evidence type="ECO:0000259" key="3">
    <source>
        <dbReference type="Pfam" id="PF21074"/>
    </source>
</evidence>
<dbReference type="InterPro" id="IPR049064">
    <property type="entry name" value="NAD_Glu_DH_ACT3"/>
</dbReference>
<evidence type="ECO:0000259" key="2">
    <source>
        <dbReference type="Pfam" id="PF05088"/>
    </source>
</evidence>
<dbReference type="InterPro" id="IPR048381">
    <property type="entry name" value="GDH_C"/>
</dbReference>
<keyword evidence="8" id="KW-1185">Reference proteome</keyword>
<dbReference type="Pfam" id="PF05088">
    <property type="entry name" value="Bac_GDH_CD"/>
    <property type="match status" value="1"/>
</dbReference>
<evidence type="ECO:0000313" key="8">
    <source>
        <dbReference type="Proteomes" id="UP001163726"/>
    </source>
</evidence>
<organism evidence="7 8">
    <name type="scientific">Catenovulum adriaticum</name>
    <dbReference type="NCBI Taxonomy" id="2984846"/>
    <lineage>
        <taxon>Bacteria</taxon>
        <taxon>Pseudomonadati</taxon>
        <taxon>Pseudomonadota</taxon>
        <taxon>Gammaproteobacteria</taxon>
        <taxon>Alteromonadales</taxon>
        <taxon>Alteromonadaceae</taxon>
        <taxon>Catenovulum</taxon>
    </lineage>
</organism>
<gene>
    <name evidence="7" type="ORF">OLW01_07715</name>
</gene>
<dbReference type="InterPro" id="IPR049062">
    <property type="entry name" value="NAD_Glu_DH_ACT2"/>
</dbReference>
<evidence type="ECO:0000259" key="5">
    <source>
        <dbReference type="Pfam" id="PF21076"/>
    </source>
</evidence>
<accession>A0ABY7AIP3</accession>
<evidence type="ECO:0000313" key="7">
    <source>
        <dbReference type="EMBL" id="WAJ69083.1"/>
    </source>
</evidence>